<protein>
    <submittedName>
        <fullName evidence="1">DUF177 domain-containing protein</fullName>
    </submittedName>
</protein>
<comment type="caution">
    <text evidence="1">The sequence shown here is derived from an EMBL/GenBank/DDBJ whole genome shotgun (WGS) entry which is preliminary data.</text>
</comment>
<proteinExistence type="predicted"/>
<dbReference type="PANTHER" id="PTHR34374:SF1">
    <property type="entry name" value="LARGE RIBOSOMAL RNA SUBUNIT ACCUMULATION PROTEIN YCED HOMOLOG 1, CHLOROPLASTIC"/>
    <property type="match status" value="1"/>
</dbReference>
<accession>A0A832MJX2</accession>
<name>A0A832MJX2_UNCEI</name>
<reference evidence="1" key="1">
    <citation type="journal article" date="2020" name="mSystems">
        <title>Genome- and Community-Level Interaction Insights into Carbon Utilization and Element Cycling Functions of Hydrothermarchaeota in Hydrothermal Sediment.</title>
        <authorList>
            <person name="Zhou Z."/>
            <person name="Liu Y."/>
            <person name="Xu W."/>
            <person name="Pan J."/>
            <person name="Luo Z.H."/>
            <person name="Li M."/>
        </authorList>
    </citation>
    <scope>NUCLEOTIDE SEQUENCE [LARGE SCALE GENOMIC DNA]</scope>
    <source>
        <strain evidence="1">SpSt-381</strain>
    </source>
</reference>
<dbReference type="PANTHER" id="PTHR34374">
    <property type="entry name" value="LARGE RIBOSOMAL RNA SUBUNIT ACCUMULATION PROTEIN YCED HOMOLOG 1, CHLOROPLASTIC"/>
    <property type="match status" value="1"/>
</dbReference>
<dbReference type="AlphaFoldDB" id="A0A832MJX2"/>
<organism evidence="1">
    <name type="scientific">Eiseniibacteriota bacterium</name>
    <dbReference type="NCBI Taxonomy" id="2212470"/>
    <lineage>
        <taxon>Bacteria</taxon>
        <taxon>Candidatus Eiseniibacteriota</taxon>
    </lineage>
</organism>
<dbReference type="InterPro" id="IPR003772">
    <property type="entry name" value="YceD"/>
</dbReference>
<dbReference type="EMBL" id="DSQF01000016">
    <property type="protein sequence ID" value="HGZ43237.1"/>
    <property type="molecule type" value="Genomic_DNA"/>
</dbReference>
<evidence type="ECO:0000313" key="1">
    <source>
        <dbReference type="EMBL" id="HGZ43237.1"/>
    </source>
</evidence>
<gene>
    <name evidence="1" type="ORF">ENR23_07405</name>
</gene>
<sequence>MSALIIDLATLQSGVCPVHLECGAEDLGLPAAEWHGRVGADLTVERSGEQVSVRGRVTAHAGLECVRCLRAFELNVEASLEVFADRAGHGRHVEDEVELERDRYMTFHDGRHLDVGEEAREALILELPIAPRCREDCRGLCPRCGADLNEGPCGCGG</sequence>
<dbReference type="Pfam" id="PF02620">
    <property type="entry name" value="YceD"/>
    <property type="match status" value="1"/>
</dbReference>